<keyword evidence="3" id="KW-1185">Reference proteome</keyword>
<keyword evidence="1" id="KW-0472">Membrane</keyword>
<dbReference type="STRING" id="1150368.SAMN02927921_01413"/>
<accession>A0A1K1NSD2</accession>
<dbReference type="InterPro" id="IPR009325">
    <property type="entry name" value="DUF983"/>
</dbReference>
<dbReference type="Pfam" id="PF06170">
    <property type="entry name" value="DUF983"/>
    <property type="match status" value="1"/>
</dbReference>
<feature type="transmembrane region" description="Helical" evidence="1">
    <location>
        <begin position="59"/>
        <end position="83"/>
    </location>
</feature>
<dbReference type="EMBL" id="FPJE01000006">
    <property type="protein sequence ID" value="SFW38155.1"/>
    <property type="molecule type" value="Genomic_DNA"/>
</dbReference>
<feature type="transmembrane region" description="Helical" evidence="1">
    <location>
        <begin position="89"/>
        <end position="109"/>
    </location>
</feature>
<evidence type="ECO:0000313" key="2">
    <source>
        <dbReference type="EMBL" id="SFW38155.1"/>
    </source>
</evidence>
<dbReference type="Proteomes" id="UP000182248">
    <property type="component" value="Unassembled WGS sequence"/>
</dbReference>
<evidence type="ECO:0000256" key="1">
    <source>
        <dbReference type="SAM" id="Phobius"/>
    </source>
</evidence>
<evidence type="ECO:0008006" key="4">
    <source>
        <dbReference type="Google" id="ProtNLM"/>
    </source>
</evidence>
<gene>
    <name evidence="2" type="ORF">SAMN02927921_01413</name>
</gene>
<name>A0A1K1NSD2_9FLAO</name>
<dbReference type="RefSeq" id="WP_072316649.1">
    <property type="nucleotide sequence ID" value="NZ_FPJE01000006.1"/>
</dbReference>
<dbReference type="OrthoDB" id="9790326at2"/>
<dbReference type="AlphaFoldDB" id="A0A1K1NSD2"/>
<protein>
    <recommendedName>
        <fullName evidence="4">DUF983 domain-containing protein</fullName>
    </recommendedName>
</protein>
<evidence type="ECO:0000313" key="3">
    <source>
        <dbReference type="Proteomes" id="UP000182248"/>
    </source>
</evidence>
<proteinExistence type="predicted"/>
<sequence>MLKKGTRLYSILTGTCPKCQQESMYSYKNPYPPSKTLKMNEKCSHCGTRYKIEPSFFYGAMYVSYGVGTAFAVAAFVISFLFIGTGLKTAFFAIMGTLIVFMPVIMRLSRNIWINFFIKYDPDAGKNTKDPKIS</sequence>
<keyword evidence="1" id="KW-0812">Transmembrane</keyword>
<keyword evidence="1" id="KW-1133">Transmembrane helix</keyword>
<reference evidence="2 3" key="1">
    <citation type="submission" date="2016-11" db="EMBL/GenBank/DDBJ databases">
        <authorList>
            <person name="Jaros S."/>
            <person name="Januszkiewicz K."/>
            <person name="Wedrychowicz H."/>
        </authorList>
    </citation>
    <scope>NUCLEOTIDE SEQUENCE [LARGE SCALE GENOMIC DNA]</scope>
    <source>
        <strain evidence="2 3">CGMCC 1.12145</strain>
    </source>
</reference>
<organism evidence="2 3">
    <name type="scientific">Sinomicrobium oceani</name>
    <dbReference type="NCBI Taxonomy" id="1150368"/>
    <lineage>
        <taxon>Bacteria</taxon>
        <taxon>Pseudomonadati</taxon>
        <taxon>Bacteroidota</taxon>
        <taxon>Flavobacteriia</taxon>
        <taxon>Flavobacteriales</taxon>
        <taxon>Flavobacteriaceae</taxon>
        <taxon>Sinomicrobium</taxon>
    </lineage>
</organism>